<comment type="similarity">
    <text evidence="1">Belongs to the bacterial solute-binding protein 9 family.</text>
</comment>
<dbReference type="PANTHER" id="PTHR42953:SF3">
    <property type="entry name" value="HIGH-AFFINITY ZINC UPTAKE SYSTEM PROTEIN ZNUA"/>
    <property type="match status" value="1"/>
</dbReference>
<organism evidence="5 6">
    <name type="scientific">candidate division TA06 bacterium 34_109</name>
    <dbReference type="NCBI Taxonomy" id="1635277"/>
    <lineage>
        <taxon>Bacteria</taxon>
        <taxon>Bacteria division TA06</taxon>
    </lineage>
</organism>
<sequence length="275" mass="31964">MKNKILILSILFFILLNFYSCKDTNGNKKVSVVSTIYPVKAFLESILDTSIQNSSVLDKNIDPHIAEITPSSFKKISQSKIFISLGSGIEFEEKNKNQFLIEAKNSIKIDLAKTLEEIEDPHIWISLKNLKIFSKILYDTLSNYNILDKTTLDQRIDILNRKINALEDSIKRMIKEKGIRKIFTDHNAFFYFGKEFNLELRTISDNEDEVSVKDLKNVQDEISKEMVKIFFYTNPSSENYAKNFESEIKVKSLYINPLEDPVKNFEKILTFFKNL</sequence>
<dbReference type="GO" id="GO:0030001">
    <property type="term" value="P:metal ion transport"/>
    <property type="evidence" value="ECO:0007669"/>
    <property type="project" value="InterPro"/>
</dbReference>
<dbReference type="GO" id="GO:0046872">
    <property type="term" value="F:metal ion binding"/>
    <property type="evidence" value="ECO:0007669"/>
    <property type="project" value="InterPro"/>
</dbReference>
<proteinExistence type="inferred from homology"/>
<comment type="caution">
    <text evidence="5">The sequence shown here is derived from an EMBL/GenBank/DDBJ whole genome shotgun (WGS) entry which is preliminary data.</text>
</comment>
<keyword evidence="2" id="KW-0813">Transport</keyword>
<evidence type="ECO:0000313" key="6">
    <source>
        <dbReference type="Proteomes" id="UP000053467"/>
    </source>
</evidence>
<dbReference type="Pfam" id="PF01297">
    <property type="entry name" value="ZnuA"/>
    <property type="match status" value="1"/>
</dbReference>
<evidence type="ECO:0000256" key="4">
    <source>
        <dbReference type="SAM" id="Coils"/>
    </source>
</evidence>
<dbReference type="AlphaFoldDB" id="A0A101I2R4"/>
<dbReference type="InterPro" id="IPR050492">
    <property type="entry name" value="Bact_metal-bind_prot9"/>
</dbReference>
<dbReference type="EMBL" id="LGGX01000003">
    <property type="protein sequence ID" value="KUK87678.1"/>
    <property type="molecule type" value="Genomic_DNA"/>
</dbReference>
<dbReference type="InterPro" id="IPR006127">
    <property type="entry name" value="ZnuA-like"/>
</dbReference>
<dbReference type="PATRIC" id="fig|1635277.3.peg.1257"/>
<keyword evidence="3" id="KW-0732">Signal</keyword>
<dbReference type="PANTHER" id="PTHR42953">
    <property type="entry name" value="HIGH-AFFINITY ZINC UPTAKE SYSTEM PROTEIN ZNUA-RELATED"/>
    <property type="match status" value="1"/>
</dbReference>
<dbReference type="SUPFAM" id="SSF53807">
    <property type="entry name" value="Helical backbone' metal receptor"/>
    <property type="match status" value="1"/>
</dbReference>
<evidence type="ECO:0000313" key="5">
    <source>
        <dbReference type="EMBL" id="KUK87678.1"/>
    </source>
</evidence>
<evidence type="ECO:0000256" key="3">
    <source>
        <dbReference type="ARBA" id="ARBA00022729"/>
    </source>
</evidence>
<accession>A0A101I2R4</accession>
<evidence type="ECO:0000256" key="2">
    <source>
        <dbReference type="ARBA" id="ARBA00022448"/>
    </source>
</evidence>
<dbReference type="Gene3D" id="3.40.50.1980">
    <property type="entry name" value="Nitrogenase molybdenum iron protein domain"/>
    <property type="match status" value="2"/>
</dbReference>
<reference evidence="6" key="1">
    <citation type="journal article" date="2015" name="MBio">
        <title>Genome-Resolved Metagenomic Analysis Reveals Roles for Candidate Phyla and Other Microbial Community Members in Biogeochemical Transformations in Oil Reservoirs.</title>
        <authorList>
            <person name="Hu P."/>
            <person name="Tom L."/>
            <person name="Singh A."/>
            <person name="Thomas B.C."/>
            <person name="Baker B.J."/>
            <person name="Piceno Y.M."/>
            <person name="Andersen G.L."/>
            <person name="Banfield J.F."/>
        </authorList>
    </citation>
    <scope>NUCLEOTIDE SEQUENCE [LARGE SCALE GENOMIC DNA]</scope>
</reference>
<dbReference type="Proteomes" id="UP000053467">
    <property type="component" value="Unassembled WGS sequence"/>
</dbReference>
<name>A0A101I2R4_UNCT6</name>
<keyword evidence="4" id="KW-0175">Coiled coil</keyword>
<protein>
    <submittedName>
        <fullName evidence="5">Periplasmic solute binding protein</fullName>
    </submittedName>
</protein>
<feature type="coiled-coil region" evidence="4">
    <location>
        <begin position="149"/>
        <end position="176"/>
    </location>
</feature>
<evidence type="ECO:0000256" key="1">
    <source>
        <dbReference type="ARBA" id="ARBA00011028"/>
    </source>
</evidence>
<gene>
    <name evidence="5" type="ORF">XE03_0569</name>
</gene>